<evidence type="ECO:0000256" key="6">
    <source>
        <dbReference type="ARBA" id="ARBA00022816"/>
    </source>
</evidence>
<evidence type="ECO:0000256" key="4">
    <source>
        <dbReference type="ARBA" id="ARBA00022448"/>
    </source>
</evidence>
<dbReference type="GO" id="GO:0070631">
    <property type="term" value="P:spindle pole body localization"/>
    <property type="evidence" value="ECO:0007669"/>
    <property type="project" value="TreeGrafter"/>
</dbReference>
<dbReference type="PANTHER" id="PTHR13269">
    <property type="entry name" value="NUCLEOPORIN NDC1"/>
    <property type="match status" value="1"/>
</dbReference>
<dbReference type="Proteomes" id="UP000683000">
    <property type="component" value="Unassembled WGS sequence"/>
</dbReference>
<name>A0A8I3A3J8_9AGAM</name>
<feature type="region of interest" description="Disordered" evidence="13">
    <location>
        <begin position="1"/>
        <end position="27"/>
    </location>
</feature>
<evidence type="ECO:0000256" key="11">
    <source>
        <dbReference type="ARBA" id="ARBA00023136"/>
    </source>
</evidence>
<dbReference type="GO" id="GO:0030674">
    <property type="term" value="F:protein-macromolecule adaptor activity"/>
    <property type="evidence" value="ECO:0007669"/>
    <property type="project" value="TreeGrafter"/>
</dbReference>
<evidence type="ECO:0000313" key="16">
    <source>
        <dbReference type="Proteomes" id="UP000683000"/>
    </source>
</evidence>
<protein>
    <submittedName>
        <fullName evidence="15">Nucleoporin protein Ndc1-Nup</fullName>
    </submittedName>
</protein>
<comment type="subcellular location">
    <subcellularLocation>
        <location evidence="1">Nucleus membrane</location>
        <topology evidence="1">Multi-pass membrane protein</topology>
    </subcellularLocation>
    <subcellularLocation>
        <location evidence="2">Nucleus</location>
        <location evidence="2">Nuclear pore complex</location>
    </subcellularLocation>
</comment>
<keyword evidence="4" id="KW-0813">Transport</keyword>
<feature type="transmembrane region" description="Helical" evidence="14">
    <location>
        <begin position="51"/>
        <end position="72"/>
    </location>
</feature>
<evidence type="ECO:0000256" key="14">
    <source>
        <dbReference type="SAM" id="Phobius"/>
    </source>
</evidence>
<dbReference type="GO" id="GO:0015031">
    <property type="term" value="P:protein transport"/>
    <property type="evidence" value="ECO:0007669"/>
    <property type="project" value="UniProtKB-KW"/>
</dbReference>
<dbReference type="GO" id="GO:0070762">
    <property type="term" value="C:nuclear pore transmembrane ring"/>
    <property type="evidence" value="ECO:0007669"/>
    <property type="project" value="TreeGrafter"/>
</dbReference>
<evidence type="ECO:0000256" key="7">
    <source>
        <dbReference type="ARBA" id="ARBA00022927"/>
    </source>
</evidence>
<dbReference type="GO" id="GO:0005816">
    <property type="term" value="C:spindle pole body"/>
    <property type="evidence" value="ECO:0007669"/>
    <property type="project" value="TreeGrafter"/>
</dbReference>
<proteinExistence type="inferred from homology"/>
<evidence type="ECO:0000256" key="3">
    <source>
        <dbReference type="ARBA" id="ARBA00005760"/>
    </source>
</evidence>
<evidence type="ECO:0000256" key="1">
    <source>
        <dbReference type="ARBA" id="ARBA00004232"/>
    </source>
</evidence>
<feature type="transmembrane region" description="Helical" evidence="14">
    <location>
        <begin position="137"/>
        <end position="157"/>
    </location>
</feature>
<dbReference type="GO" id="GO:0006999">
    <property type="term" value="P:nuclear pore organization"/>
    <property type="evidence" value="ECO:0007669"/>
    <property type="project" value="TreeGrafter"/>
</dbReference>
<comment type="similarity">
    <text evidence="3">Belongs to the NDC1 family.</text>
</comment>
<keyword evidence="10" id="KW-0906">Nuclear pore complex</keyword>
<evidence type="ECO:0000256" key="13">
    <source>
        <dbReference type="SAM" id="MobiDB-lite"/>
    </source>
</evidence>
<keyword evidence="11 14" id="KW-0472">Membrane</keyword>
<evidence type="ECO:0000256" key="12">
    <source>
        <dbReference type="ARBA" id="ARBA00023242"/>
    </source>
</evidence>
<accession>A0A8I3A3J8</accession>
<dbReference type="GO" id="GO:0031965">
    <property type="term" value="C:nuclear membrane"/>
    <property type="evidence" value="ECO:0007669"/>
    <property type="project" value="UniProtKB-SubCell"/>
</dbReference>
<keyword evidence="7" id="KW-0653">Protein transport</keyword>
<dbReference type="GO" id="GO:0051028">
    <property type="term" value="P:mRNA transport"/>
    <property type="evidence" value="ECO:0007669"/>
    <property type="project" value="UniProtKB-KW"/>
</dbReference>
<comment type="caution">
    <text evidence="15">The sequence shown here is derived from an EMBL/GenBank/DDBJ whole genome shotgun (WGS) entry which is preliminary data.</text>
</comment>
<evidence type="ECO:0000256" key="8">
    <source>
        <dbReference type="ARBA" id="ARBA00022989"/>
    </source>
</evidence>
<keyword evidence="16" id="KW-1185">Reference proteome</keyword>
<sequence>MSASQGHVYTTMNGSTKTMPSTTFAPRPSTNVPPATQIFEPLAKSILSHRLFYNIFAYSAAFSLASTVFLAGGDDASFLLRLFQPSTWINASLTWLLGVLPIIVARKVFLTPTPEPTTSPSKTVATAFAKPTTRRSIAIYITSSLLLLSLDFVRTWSNSEDIRLSIFIKSRKHPYYLNGRFIFFVFAQVWLSISFALRDIMLERFVFRWAKALPSSNAPFLPRNLAMLLLTSTLFTFASFAVYNIAFGLARLALLPLLLRIPLLRSLLRPFFGHFIRGPWTLTLPLRHLSLESHAFTLALSMFANWEFAESLFDVYIPQPIKVASATADPNVTLVSGITSTNPLYLHFAYAELRDVALDDRPANASRRTALFSDQKFSPSVWSTLARESLLRLGHDYQTFLRRGAHPPADVPLLAVPPKAVKPPSTPLLRRAIFKAQEQSPIAKVLGTFASDSDLSKATDAVACDLGARIVEAPIPELFRSTSSLPAAATTPATTTAGATTPQQNLNGTYVSRATARCRGLVVKYTPLWCREVIAQWDAWWSRDRINKVTEKCLPNRDLDALIVEVLAGLVCASLTEDRYGVVQRDIPRIVEAFLSFLTALEEYHAEVTKLYIPPTPDEITQEDFKILMEKERTRVEVAKATEAIGIVADSMLFFYLASSDVADAPFLRLALKSGVADIARTFGEKLVAFKFPPRIAKKLQSFVDYA</sequence>
<evidence type="ECO:0000256" key="9">
    <source>
        <dbReference type="ARBA" id="ARBA00023010"/>
    </source>
</evidence>
<evidence type="ECO:0000256" key="10">
    <source>
        <dbReference type="ARBA" id="ARBA00023132"/>
    </source>
</evidence>
<organism evidence="15 16">
    <name type="scientific">Boletus reticuloceps</name>
    <dbReference type="NCBI Taxonomy" id="495285"/>
    <lineage>
        <taxon>Eukaryota</taxon>
        <taxon>Fungi</taxon>
        <taxon>Dikarya</taxon>
        <taxon>Basidiomycota</taxon>
        <taxon>Agaricomycotina</taxon>
        <taxon>Agaricomycetes</taxon>
        <taxon>Agaricomycetidae</taxon>
        <taxon>Boletales</taxon>
        <taxon>Boletineae</taxon>
        <taxon>Boletaceae</taxon>
        <taxon>Boletoideae</taxon>
        <taxon>Boletus</taxon>
    </lineage>
</organism>
<keyword evidence="5 14" id="KW-0812">Transmembrane</keyword>
<dbReference type="PANTHER" id="PTHR13269:SF6">
    <property type="entry name" value="NUCLEOPORIN NDC1"/>
    <property type="match status" value="1"/>
</dbReference>
<dbReference type="Pfam" id="PF09531">
    <property type="entry name" value="Ndc1_Nup"/>
    <property type="match status" value="1"/>
</dbReference>
<reference evidence="15" key="1">
    <citation type="submission" date="2021-03" db="EMBL/GenBank/DDBJ databases">
        <title>Evolutionary innovations through gain and loss of genes in the ectomycorrhizal Boletales.</title>
        <authorList>
            <person name="Wu G."/>
            <person name="Miyauchi S."/>
            <person name="Morin E."/>
            <person name="Yang Z.-L."/>
            <person name="Xu J."/>
            <person name="Martin F.M."/>
        </authorList>
    </citation>
    <scope>NUCLEOTIDE SEQUENCE</scope>
    <source>
        <strain evidence="15">BR01</strain>
    </source>
</reference>
<gene>
    <name evidence="15" type="ORF">JVT61DRAFT_11964</name>
</gene>
<keyword evidence="9" id="KW-0811">Translocation</keyword>
<evidence type="ECO:0000256" key="5">
    <source>
        <dbReference type="ARBA" id="ARBA00022692"/>
    </source>
</evidence>
<keyword evidence="8 14" id="KW-1133">Transmembrane helix</keyword>
<feature type="transmembrane region" description="Helical" evidence="14">
    <location>
        <begin position="87"/>
        <end position="105"/>
    </location>
</feature>
<keyword evidence="6" id="KW-0509">mRNA transport</keyword>
<evidence type="ECO:0000256" key="2">
    <source>
        <dbReference type="ARBA" id="ARBA00004567"/>
    </source>
</evidence>
<dbReference type="EMBL" id="JAGFBS010000050">
    <property type="protein sequence ID" value="KAG6370478.1"/>
    <property type="molecule type" value="Genomic_DNA"/>
</dbReference>
<dbReference type="AlphaFoldDB" id="A0A8I3A3J8"/>
<evidence type="ECO:0000313" key="15">
    <source>
        <dbReference type="EMBL" id="KAG6370478.1"/>
    </source>
</evidence>
<keyword evidence="12" id="KW-0539">Nucleus</keyword>
<dbReference type="InterPro" id="IPR019049">
    <property type="entry name" value="Nucleoporin_prot_Ndc1/Nup"/>
</dbReference>
<dbReference type="OrthoDB" id="67850at2759"/>
<feature type="transmembrane region" description="Helical" evidence="14">
    <location>
        <begin position="225"/>
        <end position="243"/>
    </location>
</feature>
<feature type="transmembrane region" description="Helical" evidence="14">
    <location>
        <begin position="177"/>
        <end position="197"/>
    </location>
</feature>